<dbReference type="OrthoDB" id="7666115at2"/>
<name>A0A5S3QEI6_9RHOB</name>
<organism evidence="3 4">
    <name type="scientific">Sulfitobacter sabulilitoris</name>
    <dbReference type="NCBI Taxonomy" id="2562655"/>
    <lineage>
        <taxon>Bacteria</taxon>
        <taxon>Pseudomonadati</taxon>
        <taxon>Pseudomonadota</taxon>
        <taxon>Alphaproteobacteria</taxon>
        <taxon>Rhodobacterales</taxon>
        <taxon>Roseobacteraceae</taxon>
        <taxon>Sulfitobacter</taxon>
    </lineage>
</organism>
<dbReference type="Proteomes" id="UP000309550">
    <property type="component" value="Unassembled WGS sequence"/>
</dbReference>
<feature type="chain" id="PRO_5024380452" evidence="2">
    <location>
        <begin position="20"/>
        <end position="134"/>
    </location>
</feature>
<dbReference type="EMBL" id="VANS01000001">
    <property type="protein sequence ID" value="TMM55582.1"/>
    <property type="molecule type" value="Genomic_DNA"/>
</dbReference>
<evidence type="ECO:0000256" key="1">
    <source>
        <dbReference type="SAM" id="MobiDB-lite"/>
    </source>
</evidence>
<dbReference type="AlphaFoldDB" id="A0A5S3QEI6"/>
<comment type="caution">
    <text evidence="3">The sequence shown here is derived from an EMBL/GenBank/DDBJ whole genome shotgun (WGS) entry which is preliminary data.</text>
</comment>
<feature type="compositionally biased region" description="Basic residues" evidence="1">
    <location>
        <begin position="41"/>
        <end position="50"/>
    </location>
</feature>
<reference evidence="3 4" key="1">
    <citation type="submission" date="2019-05" db="EMBL/GenBank/DDBJ databases">
        <title>Sulfitobacter sabulilitoris sp. nov., isolated from a marine sand.</title>
        <authorList>
            <person name="Yoon J.-H."/>
        </authorList>
    </citation>
    <scope>NUCLEOTIDE SEQUENCE [LARGE SCALE GENOMIC DNA]</scope>
    <source>
        <strain evidence="3 4">HSMS-29</strain>
    </source>
</reference>
<protein>
    <submittedName>
        <fullName evidence="3">Excinuclease ABC subunit A</fullName>
    </submittedName>
</protein>
<feature type="signal peptide" evidence="2">
    <location>
        <begin position="1"/>
        <end position="19"/>
    </location>
</feature>
<keyword evidence="2" id="KW-0732">Signal</keyword>
<accession>A0A5S3QEI6</accession>
<evidence type="ECO:0000313" key="3">
    <source>
        <dbReference type="EMBL" id="TMM55582.1"/>
    </source>
</evidence>
<evidence type="ECO:0000313" key="4">
    <source>
        <dbReference type="Proteomes" id="UP000309550"/>
    </source>
</evidence>
<proteinExistence type="predicted"/>
<sequence length="134" mass="15058">MIPAVALMAAMTLVPAAQAGPKGCPPGLAKKAVPCVPPGQAKKHYSKGKHKDGYYSDRYDHDRYDDYDDDRYREGRYRRGDVIRQGDYVIIRDPGRYGLDPYGTYYQARGGVYRVDRDTREILDLIGAVTAILN</sequence>
<evidence type="ECO:0000256" key="2">
    <source>
        <dbReference type="SAM" id="SignalP"/>
    </source>
</evidence>
<gene>
    <name evidence="3" type="ORF">FDT80_01720</name>
</gene>
<keyword evidence="4" id="KW-1185">Reference proteome</keyword>
<feature type="region of interest" description="Disordered" evidence="1">
    <location>
        <begin position="38"/>
        <end position="57"/>
    </location>
</feature>